<dbReference type="OrthoDB" id="3236040at2759"/>
<name>A0A5C3LNH6_COPMA</name>
<accession>A0A5C3LNH6</accession>
<feature type="compositionally biased region" description="Low complexity" evidence="1">
    <location>
        <begin position="9"/>
        <end position="21"/>
    </location>
</feature>
<proteinExistence type="predicted"/>
<dbReference type="AlphaFoldDB" id="A0A5C3LNH6"/>
<sequence length="233" mass="25232">MPSLRRIASSPSVRSSPYSSSFTGAHVARGHGHRRSSGSDIMNRRVLADIEWWRVTDGQCEPSAGDLESEEPNHGVVQHSAVIGGIAGGALFNADIGVDHPTYSEHWATADMISTTAEFAALSIAPQTPLQRRARDELESSSSSLESTPEAPTPLSFEGLRLGLSDMNMDFGRLFEDRDPLMPLLGFDTLILPPPGLARAHTFADCLSLQDDFANCYPISPMPQLLSLPTFIN</sequence>
<feature type="region of interest" description="Disordered" evidence="1">
    <location>
        <begin position="1"/>
        <end position="40"/>
    </location>
</feature>
<dbReference type="STRING" id="230819.A0A5C3LNH6"/>
<protein>
    <submittedName>
        <fullName evidence="2">Uncharacterized protein</fullName>
    </submittedName>
</protein>
<feature type="region of interest" description="Disordered" evidence="1">
    <location>
        <begin position="130"/>
        <end position="156"/>
    </location>
</feature>
<reference evidence="2 3" key="1">
    <citation type="journal article" date="2019" name="Nat. Ecol. Evol.">
        <title>Megaphylogeny resolves global patterns of mushroom evolution.</title>
        <authorList>
            <person name="Varga T."/>
            <person name="Krizsan K."/>
            <person name="Foldi C."/>
            <person name="Dima B."/>
            <person name="Sanchez-Garcia M."/>
            <person name="Sanchez-Ramirez S."/>
            <person name="Szollosi G.J."/>
            <person name="Szarkandi J.G."/>
            <person name="Papp V."/>
            <person name="Albert L."/>
            <person name="Andreopoulos W."/>
            <person name="Angelini C."/>
            <person name="Antonin V."/>
            <person name="Barry K.W."/>
            <person name="Bougher N.L."/>
            <person name="Buchanan P."/>
            <person name="Buyck B."/>
            <person name="Bense V."/>
            <person name="Catcheside P."/>
            <person name="Chovatia M."/>
            <person name="Cooper J."/>
            <person name="Damon W."/>
            <person name="Desjardin D."/>
            <person name="Finy P."/>
            <person name="Geml J."/>
            <person name="Haridas S."/>
            <person name="Hughes K."/>
            <person name="Justo A."/>
            <person name="Karasinski D."/>
            <person name="Kautmanova I."/>
            <person name="Kiss B."/>
            <person name="Kocsube S."/>
            <person name="Kotiranta H."/>
            <person name="LaButti K.M."/>
            <person name="Lechner B.E."/>
            <person name="Liimatainen K."/>
            <person name="Lipzen A."/>
            <person name="Lukacs Z."/>
            <person name="Mihaltcheva S."/>
            <person name="Morgado L.N."/>
            <person name="Niskanen T."/>
            <person name="Noordeloos M.E."/>
            <person name="Ohm R.A."/>
            <person name="Ortiz-Santana B."/>
            <person name="Ovrebo C."/>
            <person name="Racz N."/>
            <person name="Riley R."/>
            <person name="Savchenko A."/>
            <person name="Shiryaev A."/>
            <person name="Soop K."/>
            <person name="Spirin V."/>
            <person name="Szebenyi C."/>
            <person name="Tomsovsky M."/>
            <person name="Tulloss R.E."/>
            <person name="Uehling J."/>
            <person name="Grigoriev I.V."/>
            <person name="Vagvolgyi C."/>
            <person name="Papp T."/>
            <person name="Martin F.M."/>
            <person name="Miettinen O."/>
            <person name="Hibbett D.S."/>
            <person name="Nagy L.G."/>
        </authorList>
    </citation>
    <scope>NUCLEOTIDE SEQUENCE [LARGE SCALE GENOMIC DNA]</scope>
    <source>
        <strain evidence="2 3">CBS 121175</strain>
    </source>
</reference>
<dbReference type="Proteomes" id="UP000307440">
    <property type="component" value="Unassembled WGS sequence"/>
</dbReference>
<evidence type="ECO:0000256" key="1">
    <source>
        <dbReference type="SAM" id="MobiDB-lite"/>
    </source>
</evidence>
<dbReference type="EMBL" id="ML210147">
    <property type="protein sequence ID" value="TFK30261.1"/>
    <property type="molecule type" value="Genomic_DNA"/>
</dbReference>
<gene>
    <name evidence="2" type="ORF">FA15DRAFT_699801</name>
</gene>
<evidence type="ECO:0000313" key="3">
    <source>
        <dbReference type="Proteomes" id="UP000307440"/>
    </source>
</evidence>
<keyword evidence="3" id="KW-1185">Reference proteome</keyword>
<evidence type="ECO:0000313" key="2">
    <source>
        <dbReference type="EMBL" id="TFK30261.1"/>
    </source>
</evidence>
<organism evidence="2 3">
    <name type="scientific">Coprinopsis marcescibilis</name>
    <name type="common">Agaric fungus</name>
    <name type="synonym">Psathyrella marcescibilis</name>
    <dbReference type="NCBI Taxonomy" id="230819"/>
    <lineage>
        <taxon>Eukaryota</taxon>
        <taxon>Fungi</taxon>
        <taxon>Dikarya</taxon>
        <taxon>Basidiomycota</taxon>
        <taxon>Agaricomycotina</taxon>
        <taxon>Agaricomycetes</taxon>
        <taxon>Agaricomycetidae</taxon>
        <taxon>Agaricales</taxon>
        <taxon>Agaricineae</taxon>
        <taxon>Psathyrellaceae</taxon>
        <taxon>Coprinopsis</taxon>
    </lineage>
</organism>